<dbReference type="InterPro" id="IPR016186">
    <property type="entry name" value="C-type_lectin-like/link_sf"/>
</dbReference>
<keyword evidence="1" id="KW-0812">Transmembrane</keyword>
<name>A0A2C9LVZ5_BIOGL</name>
<dbReference type="Gene3D" id="3.10.100.10">
    <property type="entry name" value="Mannose-Binding Protein A, subunit A"/>
    <property type="match status" value="1"/>
</dbReference>
<reference evidence="4" key="1">
    <citation type="submission" date="2020-05" db="UniProtKB">
        <authorList>
            <consortium name="EnsemblMetazoa"/>
        </authorList>
    </citation>
    <scope>IDENTIFICATION</scope>
    <source>
        <strain evidence="4">BB02</strain>
    </source>
</reference>
<dbReference type="EnsemblMetazoa" id="BGLB035655-RA">
    <property type="protein sequence ID" value="BGLB035655-PA"/>
    <property type="gene ID" value="BGLB035655"/>
</dbReference>
<dbReference type="AlphaFoldDB" id="A0A2C9LVZ5"/>
<protein>
    <submittedName>
        <fullName evidence="4">Uncharacterized protein</fullName>
    </submittedName>
</protein>
<dbReference type="CDD" id="cd00037">
    <property type="entry name" value="CLECT"/>
    <property type="match status" value="1"/>
</dbReference>
<dbReference type="KEGG" id="bgt:106067609"/>
<keyword evidence="1" id="KW-1133">Transmembrane helix</keyword>
<evidence type="ECO:0000259" key="3">
    <source>
        <dbReference type="Pfam" id="PF00059"/>
    </source>
</evidence>
<dbReference type="OrthoDB" id="6271941at2759"/>
<feature type="domain" description="Apple" evidence="2">
    <location>
        <begin position="93"/>
        <end position="122"/>
    </location>
</feature>
<dbReference type="VEuPathDB" id="VectorBase:BGLB035655"/>
<proteinExistence type="predicted"/>
<dbReference type="VEuPathDB" id="VectorBase:BGLAX_052622"/>
<evidence type="ECO:0000256" key="1">
    <source>
        <dbReference type="SAM" id="Phobius"/>
    </source>
</evidence>
<dbReference type="SUPFAM" id="SSF56436">
    <property type="entry name" value="C-type lectin-like"/>
    <property type="match status" value="1"/>
</dbReference>
<feature type="transmembrane region" description="Helical" evidence="1">
    <location>
        <begin position="49"/>
        <end position="67"/>
    </location>
</feature>
<dbReference type="InterPro" id="IPR003609">
    <property type="entry name" value="Pan_app"/>
</dbReference>
<evidence type="ECO:0000313" key="4">
    <source>
        <dbReference type="EnsemblMetazoa" id="BGLB035655-PA"/>
    </source>
</evidence>
<evidence type="ECO:0000313" key="5">
    <source>
        <dbReference type="Proteomes" id="UP000076420"/>
    </source>
</evidence>
<dbReference type="Pfam" id="PF00024">
    <property type="entry name" value="PAN_1"/>
    <property type="match status" value="1"/>
</dbReference>
<evidence type="ECO:0000259" key="2">
    <source>
        <dbReference type="Pfam" id="PF00024"/>
    </source>
</evidence>
<dbReference type="InterPro" id="IPR016187">
    <property type="entry name" value="CTDL_fold"/>
</dbReference>
<feature type="domain" description="C-type lectin" evidence="3">
    <location>
        <begin position="172"/>
        <end position="232"/>
    </location>
</feature>
<organism evidence="4 5">
    <name type="scientific">Biomphalaria glabrata</name>
    <name type="common">Bloodfluke planorb</name>
    <name type="synonym">Freshwater snail</name>
    <dbReference type="NCBI Taxonomy" id="6526"/>
    <lineage>
        <taxon>Eukaryota</taxon>
        <taxon>Metazoa</taxon>
        <taxon>Spiralia</taxon>
        <taxon>Lophotrochozoa</taxon>
        <taxon>Mollusca</taxon>
        <taxon>Gastropoda</taxon>
        <taxon>Heterobranchia</taxon>
        <taxon>Euthyneura</taxon>
        <taxon>Panpulmonata</taxon>
        <taxon>Hygrophila</taxon>
        <taxon>Lymnaeoidea</taxon>
        <taxon>Planorbidae</taxon>
        <taxon>Biomphalaria</taxon>
    </lineage>
</organism>
<sequence>MAVMSALESGCLDIVCSFEGHGQHFLGMLCMEVSLKDQQRLEMSFTTDVFMFLVAAVFLFQDIVGLMSTSYLHRYPRDYADLWSTGPEVFSEDKVQCAMFCLTNQTECQSFSYDQQTGKCQIGRCVIPWPNSTSSSIQLYQVQQPLCESTPGFKMFTFGNISACLWLSSSFKNFTDAKAHCQGMKSTLASVKSVEKLQLLISSRNQDAYIGLDDRVKTGTFVWHDDGTVLRSELMPQIFAYGVPWIVTEGSQVEMPLDQFEEFVKSNSTLKNIFGKEKGWVKSGELREEQES</sequence>
<dbReference type="Proteomes" id="UP000076420">
    <property type="component" value="Unassembled WGS sequence"/>
</dbReference>
<accession>A0A2C9LVZ5</accession>
<keyword evidence="1" id="KW-0472">Membrane</keyword>
<dbReference type="InterPro" id="IPR001304">
    <property type="entry name" value="C-type_lectin-like"/>
</dbReference>
<gene>
    <name evidence="4" type="primary">106067609</name>
</gene>
<dbReference type="Pfam" id="PF00059">
    <property type="entry name" value="Lectin_C"/>
    <property type="match status" value="1"/>
</dbReference>